<evidence type="ECO:0000313" key="3">
    <source>
        <dbReference type="EMBL" id="CAP56552.1"/>
    </source>
</evidence>
<name>A9HP72_GLUDA</name>
<dbReference type="AlphaFoldDB" id="A9HP72"/>
<keyword evidence="1" id="KW-0175">Coiled coil</keyword>
<dbReference type="Pfam" id="PF21722">
    <property type="entry name" value="Gly_rich_2"/>
    <property type="match status" value="1"/>
</dbReference>
<evidence type="ECO:0000313" key="4">
    <source>
        <dbReference type="Proteomes" id="UP000001176"/>
    </source>
</evidence>
<proteinExistence type="predicted"/>
<dbReference type="KEGG" id="gdi:GDI2609"/>
<accession>A9HP72</accession>
<evidence type="ECO:0000259" key="2">
    <source>
        <dbReference type="Pfam" id="PF21722"/>
    </source>
</evidence>
<gene>
    <name evidence="3" type="ordered locus">GDI2609</name>
</gene>
<dbReference type="EMBL" id="AM889285">
    <property type="protein sequence ID" value="CAP56552.1"/>
    <property type="molecule type" value="Genomic_DNA"/>
</dbReference>
<dbReference type="Proteomes" id="UP000001176">
    <property type="component" value="Chromosome"/>
</dbReference>
<feature type="domain" description="Glycine-rich" evidence="2">
    <location>
        <begin position="126"/>
        <end position="328"/>
    </location>
</feature>
<sequence>MDYTSAANYVTDSQGRRQYADRDIVNGVPGTSLLAADLNAVTNTLIAAMKAYGITPNAADDTLLAQAIAAAVEAEDLRASTVESNLQSSKAAATDLQNEVTRAEQKETALATSIQDASGPWNTATASGTVVTPAWATRLEIWMTGGGGGGAGCQGTSISGAISGAGGGAAATVYAMLSVTSGAAVALSVGSGGAGGAGTAAAAAGGASAVSVNGTILATANGGGGATWYSANGSAGASGGDYASEASAGVLQIAQIKGGSGGDGQGQNYVFAGGGAPSHWGGGGRAGAGGGIAGVAWGAGGGGAYDVSGSGTVYSGGAGAGGAIMYRFLP</sequence>
<organism evidence="3 4">
    <name type="scientific">Gluconacetobacter diazotrophicus (strain ATCC 49037 / DSM 5601 / CCUG 37298 / CIP 103539 / LMG 7603 / PAl5)</name>
    <dbReference type="NCBI Taxonomy" id="272568"/>
    <lineage>
        <taxon>Bacteria</taxon>
        <taxon>Pseudomonadati</taxon>
        <taxon>Pseudomonadota</taxon>
        <taxon>Alphaproteobacteria</taxon>
        <taxon>Acetobacterales</taxon>
        <taxon>Acetobacteraceae</taxon>
        <taxon>Gluconacetobacter</taxon>
    </lineage>
</organism>
<evidence type="ECO:0000256" key="1">
    <source>
        <dbReference type="SAM" id="Coils"/>
    </source>
</evidence>
<reference evidence="3 4" key="1">
    <citation type="journal article" date="2009" name="BMC Genomics">
        <title>Complete genome sequence of the sugarcane nitrogen-fixing endophyte Gluconacetobacter diazotrophicus Pal5.</title>
        <authorList>
            <person name="Bertalan M."/>
            <person name="Albano R."/>
            <person name="Padua V."/>
            <person name="Rouws L."/>
            <person name="Rojas C."/>
            <person name="Hemerly A."/>
            <person name="Teixeira K."/>
            <person name="Schwab S."/>
            <person name="Araujo J."/>
            <person name="Oliveira A."/>
            <person name="Franca L."/>
            <person name="Magalhaes V."/>
            <person name="Alqueres S."/>
            <person name="Cardoso A."/>
            <person name="Almeida W."/>
            <person name="Loureiro M.M."/>
            <person name="Nogueira E."/>
            <person name="Cidade D."/>
            <person name="Oliveira D."/>
            <person name="Simao T."/>
            <person name="Macedo J."/>
            <person name="Valadao A."/>
            <person name="Dreschsel M."/>
            <person name="Freitas F."/>
            <person name="Vidal M."/>
            <person name="Guedes H."/>
            <person name="Rodrigues E."/>
            <person name="Meneses C."/>
            <person name="Brioso P."/>
            <person name="Pozzer L."/>
            <person name="Figueiredo D."/>
            <person name="Montano H."/>
            <person name="Junior J."/>
            <person name="Filho G."/>
            <person name="Flores V."/>
            <person name="Ferreira B."/>
            <person name="Branco A."/>
            <person name="Gonzalez P."/>
            <person name="Guillobel H."/>
            <person name="Lemos M."/>
            <person name="Seibel L."/>
            <person name="Macedo J."/>
            <person name="Alves-Ferreira M."/>
            <person name="Sachetto-Martins G."/>
            <person name="Coelho A."/>
            <person name="Santos E."/>
            <person name="Amaral G."/>
            <person name="Neves A."/>
            <person name="Pacheco A.B."/>
            <person name="Carvalho D."/>
            <person name="Lery L."/>
            <person name="Bisch P."/>
            <person name="Rossle S.C."/>
            <person name="Urmenyi T."/>
            <person name="Kruger W.V."/>
            <person name="Martins O."/>
            <person name="Baldani J.I."/>
            <person name="Ferreira P.C."/>
        </authorList>
    </citation>
    <scope>NUCLEOTIDE SEQUENCE [LARGE SCALE GENOMIC DNA]</scope>
    <source>
        <strain evidence="4">ATCC 49037 / DSM 5601 / CCUG 37298 / CIP 103539 / LMG 7603 / PAl5</strain>
    </source>
</reference>
<protein>
    <recommendedName>
        <fullName evidence="2">Glycine-rich domain-containing protein</fullName>
    </recommendedName>
</protein>
<dbReference type="RefSeq" id="WP_012226629.1">
    <property type="nucleotide sequence ID" value="NC_010125.1"/>
</dbReference>
<keyword evidence="4" id="KW-1185">Reference proteome</keyword>
<feature type="coiled-coil region" evidence="1">
    <location>
        <begin position="79"/>
        <end position="106"/>
    </location>
</feature>
<dbReference type="InterPro" id="IPR049304">
    <property type="entry name" value="Gly_rich_dom"/>
</dbReference>